<dbReference type="PANTHER" id="PTHR24421">
    <property type="entry name" value="NITRATE/NITRITE SENSOR PROTEIN NARX-RELATED"/>
    <property type="match status" value="1"/>
</dbReference>
<feature type="domain" description="PAC" evidence="19">
    <location>
        <begin position="376"/>
        <end position="426"/>
    </location>
</feature>
<organism evidence="20 21">
    <name type="scientific">Undibacterium piscinae</name>
    <dbReference type="NCBI Taxonomy" id="2495591"/>
    <lineage>
        <taxon>Bacteria</taxon>
        <taxon>Pseudomonadati</taxon>
        <taxon>Pseudomonadota</taxon>
        <taxon>Betaproteobacteria</taxon>
        <taxon>Burkholderiales</taxon>
        <taxon>Oxalobacteraceae</taxon>
        <taxon>Undibacterium</taxon>
    </lineage>
</organism>
<dbReference type="InterPro" id="IPR036890">
    <property type="entry name" value="HATPase_C_sf"/>
</dbReference>
<keyword evidence="8" id="KW-0808">Transferase</keyword>
<keyword evidence="7" id="KW-0963">Cytoplasm</keyword>
<dbReference type="GO" id="GO:0005737">
    <property type="term" value="C:cytoplasm"/>
    <property type="evidence" value="ECO:0007669"/>
    <property type="project" value="UniProtKB-SubCell"/>
</dbReference>
<dbReference type="InterPro" id="IPR050482">
    <property type="entry name" value="Sensor_HK_TwoCompSys"/>
</dbReference>
<comment type="function">
    <text evidence="14">Member of the two-component regulatory system NreB/NreC involved in the control of dissimilatory nitrate/nitrite reduction in response to oxygen. NreB functions as a direct oxygen sensor histidine kinase which is autophosphorylated, in the absence of oxygen, probably at the conserved histidine residue, and transfers its phosphate group probably to a conserved aspartate residue of NreC. NreB/NreC activates the expression of the nitrate (narGHJI) and nitrite (nir) reductase operons, as well as the putative nitrate transporter gene narT.</text>
</comment>
<dbReference type="Pfam" id="PF02518">
    <property type="entry name" value="HATPase_c"/>
    <property type="match status" value="1"/>
</dbReference>
<evidence type="ECO:0000259" key="18">
    <source>
        <dbReference type="PROSITE" id="PS50112"/>
    </source>
</evidence>
<dbReference type="GO" id="GO:0046983">
    <property type="term" value="F:protein dimerization activity"/>
    <property type="evidence" value="ECO:0007669"/>
    <property type="project" value="InterPro"/>
</dbReference>
<dbReference type="SMART" id="SM00091">
    <property type="entry name" value="PAS"/>
    <property type="match status" value="1"/>
</dbReference>
<keyword evidence="12" id="KW-0902">Two-component regulatory system</keyword>
<evidence type="ECO:0000256" key="1">
    <source>
        <dbReference type="ARBA" id="ARBA00000085"/>
    </source>
</evidence>
<dbReference type="Pfam" id="PF17159">
    <property type="entry name" value="MASE3"/>
    <property type="match status" value="1"/>
</dbReference>
<dbReference type="PANTHER" id="PTHR24421:SF59">
    <property type="entry name" value="OXYGEN SENSOR HISTIDINE KINASE NREB"/>
    <property type="match status" value="1"/>
</dbReference>
<dbReference type="Pfam" id="PF00989">
    <property type="entry name" value="PAS"/>
    <property type="match status" value="1"/>
</dbReference>
<feature type="domain" description="Histidine kinase" evidence="17">
    <location>
        <begin position="448"/>
        <end position="643"/>
    </location>
</feature>
<feature type="transmembrane region" description="Helical" evidence="16">
    <location>
        <begin position="145"/>
        <end position="163"/>
    </location>
</feature>
<dbReference type="Gene3D" id="3.30.450.20">
    <property type="entry name" value="PAS domain"/>
    <property type="match status" value="1"/>
</dbReference>
<dbReference type="GO" id="GO:0046872">
    <property type="term" value="F:metal ion binding"/>
    <property type="evidence" value="ECO:0007669"/>
    <property type="project" value="UniProtKB-KW"/>
</dbReference>
<dbReference type="GO" id="GO:0051539">
    <property type="term" value="F:4 iron, 4 sulfur cluster binding"/>
    <property type="evidence" value="ECO:0007669"/>
    <property type="project" value="UniProtKB-KW"/>
</dbReference>
<evidence type="ECO:0000256" key="4">
    <source>
        <dbReference type="ARBA" id="ARBA00012438"/>
    </source>
</evidence>
<dbReference type="PROSITE" id="PS50112">
    <property type="entry name" value="PAS"/>
    <property type="match status" value="1"/>
</dbReference>
<dbReference type="PROSITE" id="PS50113">
    <property type="entry name" value="PAC"/>
    <property type="match status" value="1"/>
</dbReference>
<evidence type="ECO:0000256" key="8">
    <source>
        <dbReference type="ARBA" id="ARBA00022679"/>
    </source>
</evidence>
<dbReference type="CDD" id="cd00130">
    <property type="entry name" value="PAS"/>
    <property type="match status" value="1"/>
</dbReference>
<dbReference type="Gene3D" id="1.20.5.1930">
    <property type="match status" value="1"/>
</dbReference>
<dbReference type="InterPro" id="IPR033425">
    <property type="entry name" value="MASE3"/>
</dbReference>
<keyword evidence="16" id="KW-1133">Transmembrane helix</keyword>
<keyword evidence="16" id="KW-0472">Membrane</keyword>
<dbReference type="SUPFAM" id="SSF55874">
    <property type="entry name" value="ATPase domain of HSP90 chaperone/DNA topoisomerase II/histidine kinase"/>
    <property type="match status" value="1"/>
</dbReference>
<dbReference type="InterPro" id="IPR000014">
    <property type="entry name" value="PAS"/>
</dbReference>
<proteinExistence type="predicted"/>
<keyword evidence="16" id="KW-0812">Transmembrane</keyword>
<gene>
    <name evidence="20" type="ORF">EJG51_018580</name>
</gene>
<dbReference type="EC" id="2.7.13.3" evidence="4"/>
<name>A0A6M4ACN2_9BURK</name>
<reference evidence="20 21" key="1">
    <citation type="journal article" date="2019" name="Int. J. Syst. Evol. Microbiol.">
        <title>Undibacterium piscinae sp. nov., isolated from Korean shiner intestine.</title>
        <authorList>
            <person name="Lee S.Y."/>
            <person name="Kang W."/>
            <person name="Kim P.S."/>
            <person name="Kim H.S."/>
            <person name="Sung H."/>
            <person name="Shin N.R."/>
            <person name="Whon T.W."/>
            <person name="Yun J.H."/>
            <person name="Lee J.Y."/>
            <person name="Lee J.Y."/>
            <person name="Jung M.J."/>
            <person name="Jeong Y.S."/>
            <person name="Tak E.J."/>
            <person name="Han J.E."/>
            <person name="Hyun D.W."/>
            <person name="Kang M.S."/>
            <person name="Lee K.E."/>
            <person name="Lee B.H."/>
            <person name="Bae J.W."/>
        </authorList>
    </citation>
    <scope>NUCLEOTIDE SEQUENCE [LARGE SCALE GENOMIC DNA]</scope>
    <source>
        <strain evidence="20 21">S11R28</strain>
    </source>
</reference>
<keyword evidence="10" id="KW-0418">Kinase</keyword>
<keyword evidence="13" id="KW-0411">Iron-sulfur</keyword>
<dbReference type="SMART" id="SM00387">
    <property type="entry name" value="HATPase_c"/>
    <property type="match status" value="1"/>
</dbReference>
<feature type="transmembrane region" description="Helical" evidence="16">
    <location>
        <begin position="12"/>
        <end position="28"/>
    </location>
</feature>
<dbReference type="Gene3D" id="3.30.565.10">
    <property type="entry name" value="Histidine kinase-like ATPase, C-terminal domain"/>
    <property type="match status" value="1"/>
</dbReference>
<dbReference type="AlphaFoldDB" id="A0A6M4ACN2"/>
<dbReference type="Proteomes" id="UP000274350">
    <property type="component" value="Chromosome"/>
</dbReference>
<feature type="transmembrane region" description="Helical" evidence="16">
    <location>
        <begin position="183"/>
        <end position="202"/>
    </location>
</feature>
<sequence>MTISTPKELKRASWISFSLFLLSCLLWSNREQLSSFQVPAALPLHTALETATIVIFSSVFIVCWNAFDEIRKQSSVILAVAFLCTAIFGFFHAISFQGMPGFLNAIDMHKSLSFWLVSRSIVTATLFGLAINFGDSPVSRKKSRAVLGLGLALTIVSSAIIFLKPEYLPLSYAQDIGQTQFKINCEIILIAFNIVTSILLFLQVRSFPLSHPGEHLQIKRAHLFLASSMMAMSEVYFSLYVNTNEIFVIVGHSFQLLSAIAIYRSMVAVNIQVPYATLSEASKQLEATTEKLIRHKKRLAGIIETAIDGIITIDENHQMIMVNPAAAAFFGYTVEALTGASLNQVIPGRHRNAHGSHVKKFGETGATRRKMGTSFEDFYVTGLRSDGKEFPIEASISSLMENGQLYYTVIFRDITERKIAKEKLAQYHTQLSQLSTALQSIREEERKHIARELHDDLGQLLAALRMDLSLLQRDKLVTEKSKKTLDSMDQLILTSITTLRRIATDLRPRALDEGGLFFALQTLKKDFSVRHGIDCELVANEEQLMLDDAHSTAIFRIVQESLTNVARHAKASEVQIEFNRDDSSLKFSINDNGRGIEEEDMHKSRSFGLVGMRERVKAMHGQFDLSSVTGEGTRLEISIPLVGETSVMKQL</sequence>
<keyword evidence="21" id="KW-1185">Reference proteome</keyword>
<evidence type="ECO:0000256" key="11">
    <source>
        <dbReference type="ARBA" id="ARBA00023004"/>
    </source>
</evidence>
<comment type="subcellular location">
    <subcellularLocation>
        <location evidence="3">Cytoplasm</location>
    </subcellularLocation>
</comment>
<keyword evidence="9" id="KW-0479">Metal-binding</keyword>
<evidence type="ECO:0000256" key="2">
    <source>
        <dbReference type="ARBA" id="ARBA00001966"/>
    </source>
</evidence>
<dbReference type="Pfam" id="PF07730">
    <property type="entry name" value="HisKA_3"/>
    <property type="match status" value="1"/>
</dbReference>
<dbReference type="NCBIfam" id="TIGR00229">
    <property type="entry name" value="sensory_box"/>
    <property type="match status" value="1"/>
</dbReference>
<evidence type="ECO:0000256" key="7">
    <source>
        <dbReference type="ARBA" id="ARBA00022490"/>
    </source>
</evidence>
<dbReference type="InterPro" id="IPR035965">
    <property type="entry name" value="PAS-like_dom_sf"/>
</dbReference>
<dbReference type="GO" id="GO:0006355">
    <property type="term" value="P:regulation of DNA-templated transcription"/>
    <property type="evidence" value="ECO:0007669"/>
    <property type="project" value="InterPro"/>
</dbReference>
<evidence type="ECO:0000256" key="13">
    <source>
        <dbReference type="ARBA" id="ARBA00023014"/>
    </source>
</evidence>
<dbReference type="GO" id="GO:0016020">
    <property type="term" value="C:membrane"/>
    <property type="evidence" value="ECO:0007669"/>
    <property type="project" value="InterPro"/>
</dbReference>
<comment type="catalytic activity">
    <reaction evidence="1">
        <text>ATP + protein L-histidine = ADP + protein N-phospho-L-histidine.</text>
        <dbReference type="EC" id="2.7.13.3"/>
    </reaction>
</comment>
<dbReference type="GO" id="GO:0000155">
    <property type="term" value="F:phosphorelay sensor kinase activity"/>
    <property type="evidence" value="ECO:0007669"/>
    <property type="project" value="InterPro"/>
</dbReference>
<dbReference type="PROSITE" id="PS51257">
    <property type="entry name" value="PROKAR_LIPOPROTEIN"/>
    <property type="match status" value="1"/>
</dbReference>
<feature type="transmembrane region" description="Helical" evidence="16">
    <location>
        <begin position="114"/>
        <end position="133"/>
    </location>
</feature>
<keyword evidence="11" id="KW-0408">Iron</keyword>
<evidence type="ECO:0000259" key="19">
    <source>
        <dbReference type="PROSITE" id="PS50113"/>
    </source>
</evidence>
<comment type="cofactor">
    <cofactor evidence="2">
        <name>[4Fe-4S] cluster</name>
        <dbReference type="ChEBI" id="CHEBI:49883"/>
    </cofactor>
</comment>
<evidence type="ECO:0000256" key="3">
    <source>
        <dbReference type="ARBA" id="ARBA00004496"/>
    </source>
</evidence>
<dbReference type="KEGG" id="upi:EJG51_018580"/>
<dbReference type="PRINTS" id="PR00344">
    <property type="entry name" value="BCTRLSENSOR"/>
</dbReference>
<dbReference type="EMBL" id="CP051152">
    <property type="protein sequence ID" value="QJQ07479.1"/>
    <property type="molecule type" value="Genomic_DNA"/>
</dbReference>
<protein>
    <recommendedName>
        <fullName evidence="5">Oxygen sensor histidine kinase NreB</fullName>
        <ecNumber evidence="4">2.7.13.3</ecNumber>
    </recommendedName>
    <alternativeName>
        <fullName evidence="15">Nitrogen regulation protein B</fullName>
    </alternativeName>
</protein>
<dbReference type="InterPro" id="IPR005467">
    <property type="entry name" value="His_kinase_dom"/>
</dbReference>
<dbReference type="InterPro" id="IPR004358">
    <property type="entry name" value="Sig_transdc_His_kin-like_C"/>
</dbReference>
<evidence type="ECO:0000256" key="5">
    <source>
        <dbReference type="ARBA" id="ARBA00017322"/>
    </source>
</evidence>
<evidence type="ECO:0000256" key="9">
    <source>
        <dbReference type="ARBA" id="ARBA00022723"/>
    </source>
</evidence>
<evidence type="ECO:0000256" key="16">
    <source>
        <dbReference type="SAM" id="Phobius"/>
    </source>
</evidence>
<evidence type="ECO:0000259" key="17">
    <source>
        <dbReference type="PROSITE" id="PS50109"/>
    </source>
</evidence>
<dbReference type="OrthoDB" id="9813412at2"/>
<dbReference type="InterPro" id="IPR000700">
    <property type="entry name" value="PAS-assoc_C"/>
</dbReference>
<dbReference type="InterPro" id="IPR003594">
    <property type="entry name" value="HATPase_dom"/>
</dbReference>
<keyword evidence="6" id="KW-0004">4Fe-4S</keyword>
<feature type="transmembrane region" description="Helical" evidence="16">
    <location>
        <begin position="76"/>
        <end position="94"/>
    </location>
</feature>
<feature type="transmembrane region" description="Helical" evidence="16">
    <location>
        <begin position="40"/>
        <end position="64"/>
    </location>
</feature>
<evidence type="ECO:0000313" key="20">
    <source>
        <dbReference type="EMBL" id="QJQ07479.1"/>
    </source>
</evidence>
<evidence type="ECO:0000256" key="12">
    <source>
        <dbReference type="ARBA" id="ARBA00023012"/>
    </source>
</evidence>
<evidence type="ECO:0000256" key="14">
    <source>
        <dbReference type="ARBA" id="ARBA00024827"/>
    </source>
</evidence>
<dbReference type="InterPro" id="IPR011712">
    <property type="entry name" value="Sig_transdc_His_kin_sub3_dim/P"/>
</dbReference>
<dbReference type="InterPro" id="IPR013767">
    <property type="entry name" value="PAS_fold"/>
</dbReference>
<evidence type="ECO:0000256" key="6">
    <source>
        <dbReference type="ARBA" id="ARBA00022485"/>
    </source>
</evidence>
<feature type="domain" description="PAS" evidence="18">
    <location>
        <begin position="295"/>
        <end position="342"/>
    </location>
</feature>
<evidence type="ECO:0000256" key="10">
    <source>
        <dbReference type="ARBA" id="ARBA00022777"/>
    </source>
</evidence>
<evidence type="ECO:0000256" key="15">
    <source>
        <dbReference type="ARBA" id="ARBA00030800"/>
    </source>
</evidence>
<dbReference type="CDD" id="cd16917">
    <property type="entry name" value="HATPase_UhpB-NarQ-NarX-like"/>
    <property type="match status" value="1"/>
</dbReference>
<feature type="transmembrane region" description="Helical" evidence="16">
    <location>
        <begin position="223"/>
        <end position="240"/>
    </location>
</feature>
<dbReference type="SUPFAM" id="SSF55785">
    <property type="entry name" value="PYP-like sensor domain (PAS domain)"/>
    <property type="match status" value="1"/>
</dbReference>
<dbReference type="PROSITE" id="PS50109">
    <property type="entry name" value="HIS_KIN"/>
    <property type="match status" value="1"/>
</dbReference>
<accession>A0A6M4ACN2</accession>
<evidence type="ECO:0000313" key="21">
    <source>
        <dbReference type="Proteomes" id="UP000274350"/>
    </source>
</evidence>